<accession>A0A4C1VXY1</accession>
<organism evidence="1 2">
    <name type="scientific">Eumeta variegata</name>
    <name type="common">Bagworm moth</name>
    <name type="synonym">Eumeta japonica</name>
    <dbReference type="NCBI Taxonomy" id="151549"/>
    <lineage>
        <taxon>Eukaryota</taxon>
        <taxon>Metazoa</taxon>
        <taxon>Ecdysozoa</taxon>
        <taxon>Arthropoda</taxon>
        <taxon>Hexapoda</taxon>
        <taxon>Insecta</taxon>
        <taxon>Pterygota</taxon>
        <taxon>Neoptera</taxon>
        <taxon>Endopterygota</taxon>
        <taxon>Lepidoptera</taxon>
        <taxon>Glossata</taxon>
        <taxon>Ditrysia</taxon>
        <taxon>Tineoidea</taxon>
        <taxon>Psychidae</taxon>
        <taxon>Oiketicinae</taxon>
        <taxon>Eumeta</taxon>
    </lineage>
</organism>
<dbReference type="Proteomes" id="UP000299102">
    <property type="component" value="Unassembled WGS sequence"/>
</dbReference>
<reference evidence="1 2" key="1">
    <citation type="journal article" date="2019" name="Commun. Biol.">
        <title>The bagworm genome reveals a unique fibroin gene that provides high tensile strength.</title>
        <authorList>
            <person name="Kono N."/>
            <person name="Nakamura H."/>
            <person name="Ohtoshi R."/>
            <person name="Tomita M."/>
            <person name="Numata K."/>
            <person name="Arakawa K."/>
        </authorList>
    </citation>
    <scope>NUCLEOTIDE SEQUENCE [LARGE SCALE GENOMIC DNA]</scope>
</reference>
<sequence length="77" mass="8770">MDGYREPQSKNIASLALHEHKGGQMPSDWKYTRTLNTIMYVRSSRATPPVRVRTIRADRRSARPSTLPVTFRPTAEG</sequence>
<dbReference type="EMBL" id="BGZK01000436">
    <property type="protein sequence ID" value="GBP43470.1"/>
    <property type="molecule type" value="Genomic_DNA"/>
</dbReference>
<gene>
    <name evidence="1" type="ORF">EVAR_16044_1</name>
</gene>
<proteinExistence type="predicted"/>
<evidence type="ECO:0000313" key="2">
    <source>
        <dbReference type="Proteomes" id="UP000299102"/>
    </source>
</evidence>
<comment type="caution">
    <text evidence="1">The sequence shown here is derived from an EMBL/GenBank/DDBJ whole genome shotgun (WGS) entry which is preliminary data.</text>
</comment>
<protein>
    <submittedName>
        <fullName evidence="1">Uncharacterized protein</fullName>
    </submittedName>
</protein>
<evidence type="ECO:0000313" key="1">
    <source>
        <dbReference type="EMBL" id="GBP43470.1"/>
    </source>
</evidence>
<dbReference type="AlphaFoldDB" id="A0A4C1VXY1"/>
<name>A0A4C1VXY1_EUMVA</name>
<keyword evidence="2" id="KW-1185">Reference proteome</keyword>